<keyword evidence="1" id="KW-1133">Transmembrane helix</keyword>
<evidence type="ECO:0000256" key="1">
    <source>
        <dbReference type="SAM" id="Phobius"/>
    </source>
</evidence>
<keyword evidence="3" id="KW-1185">Reference proteome</keyword>
<dbReference type="EMBL" id="ANOG01000738">
    <property type="protein sequence ID" value="EMI17875.1"/>
    <property type="molecule type" value="Genomic_DNA"/>
</dbReference>
<reference evidence="2 3" key="1">
    <citation type="journal article" date="2013" name="Mar. Genomics">
        <title>Expression of sulfatases in Rhodopirellula baltica and the diversity of sulfatases in the genus Rhodopirellula.</title>
        <authorList>
            <person name="Wegner C.E."/>
            <person name="Richter-Heitmann T."/>
            <person name="Klindworth A."/>
            <person name="Klockow C."/>
            <person name="Richter M."/>
            <person name="Achstetter T."/>
            <person name="Glockner F.O."/>
            <person name="Harder J."/>
        </authorList>
    </citation>
    <scope>NUCLEOTIDE SEQUENCE [LARGE SCALE GENOMIC DNA]</scope>
    <source>
        <strain evidence="2 3">SM1</strain>
    </source>
</reference>
<dbReference type="PATRIC" id="fig|1265738.3.peg.5253"/>
<dbReference type="AlphaFoldDB" id="M5RET4"/>
<proteinExistence type="predicted"/>
<dbReference type="RefSeq" id="WP_008702621.1">
    <property type="nucleotide sequence ID" value="NZ_ANOG01000738.1"/>
</dbReference>
<name>M5RET4_9BACT</name>
<evidence type="ECO:0000313" key="3">
    <source>
        <dbReference type="Proteomes" id="UP000011991"/>
    </source>
</evidence>
<evidence type="ECO:0000313" key="2">
    <source>
        <dbReference type="EMBL" id="EMI17875.1"/>
    </source>
</evidence>
<feature type="transmembrane region" description="Helical" evidence="1">
    <location>
        <begin position="49"/>
        <end position="67"/>
    </location>
</feature>
<dbReference type="Proteomes" id="UP000011991">
    <property type="component" value="Unassembled WGS sequence"/>
</dbReference>
<comment type="caution">
    <text evidence="2">The sequence shown here is derived from an EMBL/GenBank/DDBJ whole genome shotgun (WGS) entry which is preliminary data.</text>
</comment>
<dbReference type="OrthoDB" id="275895at2"/>
<organism evidence="2 3">
    <name type="scientific">Rhodopirellula maiorica SM1</name>
    <dbReference type="NCBI Taxonomy" id="1265738"/>
    <lineage>
        <taxon>Bacteria</taxon>
        <taxon>Pseudomonadati</taxon>
        <taxon>Planctomycetota</taxon>
        <taxon>Planctomycetia</taxon>
        <taxon>Pirellulales</taxon>
        <taxon>Pirellulaceae</taxon>
        <taxon>Novipirellula</taxon>
    </lineage>
</organism>
<feature type="transmembrane region" description="Helical" evidence="1">
    <location>
        <begin position="79"/>
        <end position="98"/>
    </location>
</feature>
<keyword evidence="1" id="KW-0812">Transmembrane</keyword>
<keyword evidence="1" id="KW-0472">Membrane</keyword>
<sequence>MIVATWPALPSRSLQFQLVAVLMIMSGVVLMVCLGRPVPGIGHVIPPKYLFMPYTWTCIAIAISFDGGWQRVPEKWRLVYTKLCLLCILIAWGSHGVASGLGSRGMPFFETTRGGEIREHQLEFAAMQELRATIFAPLDDASDGLLQIVDINGNTLARQYPALRFPWGYEPQLSYMVDVLSDKPSHYQFLYATELVFPNPTVSRNLYKNVSPEFLNLIQTSEEANRLYSLPAILDSQARPATPSEIQDRPTGLTIIDAVESQQQDTSEWLIRSDGRAKIVLRYPEWKSDERFQLQMVIHSPQPTTDAEDTAVMLSFRSALFSGETKHRLPPPDDAGLLQIIDLQQLPSFSLSEKIEFLTIDLPHSGAYRVEHLSVPVDQSQ</sequence>
<accession>M5RET4</accession>
<gene>
    <name evidence="2" type="ORF">RMSM_05228</name>
</gene>
<feature type="transmembrane region" description="Helical" evidence="1">
    <location>
        <begin position="16"/>
        <end position="37"/>
    </location>
</feature>
<protein>
    <submittedName>
        <fullName evidence="2">Putative membrane protein</fullName>
    </submittedName>
</protein>